<sequence>MHNLKEKIRFTLSAALYLLFNLRIGADLAATLQATGWQILQTAPFVAGLTYLIVSVLQYMGDGGKVPWDRKLRLFFAIGIIAGLILAIWEYAGVDLQQ</sequence>
<proteinExistence type="predicted"/>
<keyword evidence="3" id="KW-1185">Reference proteome</keyword>
<dbReference type="EMBL" id="AP025516">
    <property type="protein sequence ID" value="BDD86781.1"/>
    <property type="molecule type" value="Genomic_DNA"/>
</dbReference>
<feature type="transmembrane region" description="Helical" evidence="1">
    <location>
        <begin position="39"/>
        <end position="60"/>
    </location>
</feature>
<gene>
    <name evidence="2" type="ORF">DPPLL_11460</name>
</gene>
<reference evidence="2 3" key="1">
    <citation type="submission" date="2022-01" db="EMBL/GenBank/DDBJ databases">
        <title>Desulfofustis limnae sp. nov., a novel mesophilic sulfate-reducing bacterium isolated from marsh soil.</title>
        <authorList>
            <person name="Watanabe M."/>
            <person name="Takahashi A."/>
            <person name="Kojima H."/>
            <person name="Fukui M."/>
        </authorList>
    </citation>
    <scope>NUCLEOTIDE SEQUENCE [LARGE SCALE GENOMIC DNA]</scope>
    <source>
        <strain evidence="2 3">PPLL</strain>
    </source>
</reference>
<evidence type="ECO:0000313" key="2">
    <source>
        <dbReference type="EMBL" id="BDD86781.1"/>
    </source>
</evidence>
<name>A0ABM7W788_9BACT</name>
<dbReference type="RefSeq" id="WP_284153852.1">
    <property type="nucleotide sequence ID" value="NZ_AP025516.1"/>
</dbReference>
<evidence type="ECO:0000256" key="1">
    <source>
        <dbReference type="SAM" id="Phobius"/>
    </source>
</evidence>
<evidence type="ECO:0000313" key="3">
    <source>
        <dbReference type="Proteomes" id="UP000830055"/>
    </source>
</evidence>
<keyword evidence="1" id="KW-0472">Membrane</keyword>
<feature type="transmembrane region" description="Helical" evidence="1">
    <location>
        <begin position="72"/>
        <end position="92"/>
    </location>
</feature>
<keyword evidence="1" id="KW-0812">Transmembrane</keyword>
<accession>A0ABM7W788</accession>
<protein>
    <submittedName>
        <fullName evidence="2">Uncharacterized protein</fullName>
    </submittedName>
</protein>
<dbReference type="Proteomes" id="UP000830055">
    <property type="component" value="Chromosome"/>
</dbReference>
<keyword evidence="1" id="KW-1133">Transmembrane helix</keyword>
<organism evidence="2 3">
    <name type="scientific">Desulfofustis limnaeus</name>
    <dbReference type="NCBI Taxonomy" id="2740163"/>
    <lineage>
        <taxon>Bacteria</taxon>
        <taxon>Pseudomonadati</taxon>
        <taxon>Thermodesulfobacteriota</taxon>
        <taxon>Desulfobulbia</taxon>
        <taxon>Desulfobulbales</taxon>
        <taxon>Desulfocapsaceae</taxon>
        <taxon>Desulfofustis</taxon>
    </lineage>
</organism>